<proteinExistence type="predicted"/>
<dbReference type="PROSITE" id="PS51257">
    <property type="entry name" value="PROKAR_LIPOPROTEIN"/>
    <property type="match status" value="1"/>
</dbReference>
<dbReference type="OrthoDB" id="1496303at2"/>
<gene>
    <name evidence="1" type="ORF">ESB13_07460</name>
</gene>
<dbReference type="RefSeq" id="WP_129002380.1">
    <property type="nucleotide sequence ID" value="NZ_SDHZ01000001.1"/>
</dbReference>
<accession>A0A4Q1DB22</accession>
<evidence type="ECO:0000313" key="1">
    <source>
        <dbReference type="EMBL" id="RXK86632.1"/>
    </source>
</evidence>
<dbReference type="EMBL" id="SDHZ01000001">
    <property type="protein sequence ID" value="RXK86632.1"/>
    <property type="molecule type" value="Genomic_DNA"/>
</dbReference>
<protein>
    <submittedName>
        <fullName evidence="1">Uncharacterized protein</fullName>
    </submittedName>
</protein>
<reference evidence="1 2" key="1">
    <citation type="submission" date="2019-01" db="EMBL/GenBank/DDBJ databases">
        <title>Filimonas sp. strain TTM-71.</title>
        <authorList>
            <person name="Chen W.-M."/>
        </authorList>
    </citation>
    <scope>NUCLEOTIDE SEQUENCE [LARGE SCALE GENOMIC DNA]</scope>
    <source>
        <strain evidence="1 2">TTM-71</strain>
    </source>
</reference>
<sequence length="175" mass="19586">MKYKLPYLVLLILVFSCKNTVKKSASCFLEPRPNIKALLDSFVKVTGKAYPEYGLYIDKGSPHQYDLIVYAGNYPLTRQEDQLNNQSPIQKVQVSGIEFKVYSGIEHYFQNGCNNDTVVLKEYANGGDNVIWAVKDSFGVMNTYKVEGAYPFIALPGKIPDSIKLKLPADDSSSN</sequence>
<organism evidence="1 2">
    <name type="scientific">Filimonas effusa</name>
    <dbReference type="NCBI Taxonomy" id="2508721"/>
    <lineage>
        <taxon>Bacteria</taxon>
        <taxon>Pseudomonadati</taxon>
        <taxon>Bacteroidota</taxon>
        <taxon>Chitinophagia</taxon>
        <taxon>Chitinophagales</taxon>
        <taxon>Chitinophagaceae</taxon>
        <taxon>Filimonas</taxon>
    </lineage>
</organism>
<name>A0A4Q1DB22_9BACT</name>
<comment type="caution">
    <text evidence="1">The sequence shown here is derived from an EMBL/GenBank/DDBJ whole genome shotgun (WGS) entry which is preliminary data.</text>
</comment>
<keyword evidence="2" id="KW-1185">Reference proteome</keyword>
<dbReference type="AlphaFoldDB" id="A0A4Q1DB22"/>
<evidence type="ECO:0000313" key="2">
    <source>
        <dbReference type="Proteomes" id="UP000290545"/>
    </source>
</evidence>
<dbReference type="Proteomes" id="UP000290545">
    <property type="component" value="Unassembled WGS sequence"/>
</dbReference>